<sequence length="181" mass="19400">MNVARWGLSVIAGLSAALIAFGVIYVRGDVGGVMRFLRARGDLRDLIASGAGAAEVAAAKAQALAVAQTFAVPDVAVSLVPLQLLIGVVVGALVWWLFGRRMGRALGGQERPDVQERMVYRLAHRKGGRFTLADLSASSPLTPAQAQAVTRHMVQTGRLLQGNDGVYRLIQQHQPQNRRPL</sequence>
<protein>
    <submittedName>
        <fullName evidence="2">Uncharacterized protein</fullName>
    </submittedName>
</protein>
<feature type="transmembrane region" description="Helical" evidence="1">
    <location>
        <begin position="79"/>
        <end position="98"/>
    </location>
</feature>
<proteinExistence type="predicted"/>
<organism evidence="2 3">
    <name type="scientific">Deinococcus puniceus</name>
    <dbReference type="NCBI Taxonomy" id="1182568"/>
    <lineage>
        <taxon>Bacteria</taxon>
        <taxon>Thermotogati</taxon>
        <taxon>Deinococcota</taxon>
        <taxon>Deinococci</taxon>
        <taxon>Deinococcales</taxon>
        <taxon>Deinococcaceae</taxon>
        <taxon>Deinococcus</taxon>
    </lineage>
</organism>
<dbReference type="KEGG" id="dpu:SU48_12800"/>
<dbReference type="STRING" id="1182568.SU48_12800"/>
<name>A0A172TC35_9DEIO</name>
<accession>A0A172TC35</accession>
<reference evidence="2 3" key="1">
    <citation type="submission" date="2015-01" db="EMBL/GenBank/DDBJ databases">
        <title>Deinococcus puniceus/DY1/ whole genome sequencing.</title>
        <authorList>
            <person name="Kim M.K."/>
            <person name="Srinivasan S."/>
            <person name="Lee J.-J."/>
        </authorList>
    </citation>
    <scope>NUCLEOTIDE SEQUENCE [LARGE SCALE GENOMIC DNA]</scope>
    <source>
        <strain evidence="2 3">DY1</strain>
    </source>
</reference>
<dbReference type="OrthoDB" id="73835at2"/>
<keyword evidence="1" id="KW-0472">Membrane</keyword>
<keyword evidence="1" id="KW-0812">Transmembrane</keyword>
<feature type="transmembrane region" description="Helical" evidence="1">
    <location>
        <begin position="6"/>
        <end position="26"/>
    </location>
</feature>
<dbReference type="AlphaFoldDB" id="A0A172TC35"/>
<dbReference type="RefSeq" id="WP_064015579.1">
    <property type="nucleotide sequence ID" value="NZ_CP011387.1"/>
</dbReference>
<evidence type="ECO:0000256" key="1">
    <source>
        <dbReference type="SAM" id="Phobius"/>
    </source>
</evidence>
<dbReference type="Proteomes" id="UP000077363">
    <property type="component" value="Chromosome"/>
</dbReference>
<gene>
    <name evidence="2" type="ORF">SU48_12800</name>
</gene>
<keyword evidence="1" id="KW-1133">Transmembrane helix</keyword>
<keyword evidence="3" id="KW-1185">Reference proteome</keyword>
<dbReference type="EMBL" id="CP011387">
    <property type="protein sequence ID" value="ANE44494.1"/>
    <property type="molecule type" value="Genomic_DNA"/>
</dbReference>
<dbReference type="PATRIC" id="fig|1182568.3.peg.2645"/>
<evidence type="ECO:0000313" key="3">
    <source>
        <dbReference type="Proteomes" id="UP000077363"/>
    </source>
</evidence>
<evidence type="ECO:0000313" key="2">
    <source>
        <dbReference type="EMBL" id="ANE44494.1"/>
    </source>
</evidence>